<sequence length="71" mass="8186">MKSRNKPVKFLKYIITDPASRQTNGKATQYRMDGFGRPEKTTNAKGEITQLSWDDDNNVTRLEEANGPWRI</sequence>
<comment type="caution">
    <text evidence="1">The sequence shown here is derived from an EMBL/GenBank/DDBJ whole genome shotgun (WGS) entry which is preliminary data.</text>
</comment>
<dbReference type="AlphaFoldDB" id="A0A2T6BC76"/>
<accession>A0A2T6BC76</accession>
<dbReference type="Gene3D" id="2.180.10.10">
    <property type="entry name" value="RHS repeat-associated core"/>
    <property type="match status" value="1"/>
</dbReference>
<reference evidence="1 2" key="1">
    <citation type="submission" date="2018-04" db="EMBL/GenBank/DDBJ databases">
        <title>Genomic Encyclopedia of Archaeal and Bacterial Type Strains, Phase II (KMG-II): from individual species to whole genera.</title>
        <authorList>
            <person name="Goeker M."/>
        </authorList>
    </citation>
    <scope>NUCLEOTIDE SEQUENCE [LARGE SCALE GENOMIC DNA]</scope>
    <source>
        <strain evidence="1 2">DSM 45787</strain>
    </source>
</reference>
<dbReference type="Proteomes" id="UP000244240">
    <property type="component" value="Unassembled WGS sequence"/>
</dbReference>
<evidence type="ECO:0000313" key="1">
    <source>
        <dbReference type="EMBL" id="PTX53642.1"/>
    </source>
</evidence>
<dbReference type="OrthoDB" id="41445at2"/>
<name>A0A2T6BC76_9BACL</name>
<protein>
    <submittedName>
        <fullName evidence="1">YD repeat-containing protein</fullName>
    </submittedName>
</protein>
<keyword evidence="2" id="KW-1185">Reference proteome</keyword>
<organism evidence="1 2">
    <name type="scientific">Melghirimyces profundicolus</name>
    <dbReference type="NCBI Taxonomy" id="1242148"/>
    <lineage>
        <taxon>Bacteria</taxon>
        <taxon>Bacillati</taxon>
        <taxon>Bacillota</taxon>
        <taxon>Bacilli</taxon>
        <taxon>Bacillales</taxon>
        <taxon>Thermoactinomycetaceae</taxon>
        <taxon>Melghirimyces</taxon>
    </lineage>
</organism>
<dbReference type="EMBL" id="QBKR01000028">
    <property type="protein sequence ID" value="PTX53642.1"/>
    <property type="molecule type" value="Genomic_DNA"/>
</dbReference>
<dbReference type="RefSeq" id="WP_108025721.1">
    <property type="nucleotide sequence ID" value="NZ_QBKR01000028.1"/>
</dbReference>
<proteinExistence type="predicted"/>
<gene>
    <name evidence="1" type="ORF">C8P63_1283</name>
</gene>
<evidence type="ECO:0000313" key="2">
    <source>
        <dbReference type="Proteomes" id="UP000244240"/>
    </source>
</evidence>